<dbReference type="Proteomes" id="UP001153714">
    <property type="component" value="Chromosome 20"/>
</dbReference>
<reference evidence="1" key="2">
    <citation type="submission" date="2022-10" db="EMBL/GenBank/DDBJ databases">
        <authorList>
            <consortium name="ENA_rothamsted_submissions"/>
            <consortium name="culmorum"/>
            <person name="King R."/>
        </authorList>
    </citation>
    <scope>NUCLEOTIDE SEQUENCE</scope>
</reference>
<evidence type="ECO:0000313" key="1">
    <source>
        <dbReference type="EMBL" id="CAG9789994.1"/>
    </source>
</evidence>
<proteinExistence type="predicted"/>
<dbReference type="OrthoDB" id="10249433at2759"/>
<reference evidence="1" key="1">
    <citation type="submission" date="2021-12" db="EMBL/GenBank/DDBJ databases">
        <authorList>
            <person name="King R."/>
        </authorList>
    </citation>
    <scope>NUCLEOTIDE SEQUENCE</scope>
</reference>
<protein>
    <submittedName>
        <fullName evidence="1">Uncharacterized protein</fullName>
    </submittedName>
</protein>
<sequence length="113" mass="12323">MKILASIAEALASGLSISYVTLQTPFLNLKNVNDFGIVGGTSLTIKHHSTIDNQEIELGYGISTSILPSRMGAVEDFLAVYSWVHQVCGDSPVFVWGHSLGKYDLFMCELDLD</sequence>
<gene>
    <name evidence="1" type="ORF">DIATSA_LOCUS7686</name>
</gene>
<accession>A0A9N9WET8</accession>
<evidence type="ECO:0000313" key="2">
    <source>
        <dbReference type="Proteomes" id="UP001153714"/>
    </source>
</evidence>
<name>A0A9N9WET8_9NEOP</name>
<dbReference type="InterPro" id="IPR029058">
    <property type="entry name" value="AB_hydrolase_fold"/>
</dbReference>
<organism evidence="1 2">
    <name type="scientific">Diatraea saccharalis</name>
    <name type="common">sugarcane borer</name>
    <dbReference type="NCBI Taxonomy" id="40085"/>
    <lineage>
        <taxon>Eukaryota</taxon>
        <taxon>Metazoa</taxon>
        <taxon>Ecdysozoa</taxon>
        <taxon>Arthropoda</taxon>
        <taxon>Hexapoda</taxon>
        <taxon>Insecta</taxon>
        <taxon>Pterygota</taxon>
        <taxon>Neoptera</taxon>
        <taxon>Endopterygota</taxon>
        <taxon>Lepidoptera</taxon>
        <taxon>Glossata</taxon>
        <taxon>Ditrysia</taxon>
        <taxon>Pyraloidea</taxon>
        <taxon>Crambidae</taxon>
        <taxon>Crambinae</taxon>
        <taxon>Diatraea</taxon>
    </lineage>
</organism>
<dbReference type="EMBL" id="OU893351">
    <property type="protein sequence ID" value="CAG9789994.1"/>
    <property type="molecule type" value="Genomic_DNA"/>
</dbReference>
<dbReference type="AlphaFoldDB" id="A0A9N9WET8"/>
<dbReference type="SUPFAM" id="SSF53474">
    <property type="entry name" value="alpha/beta-Hydrolases"/>
    <property type="match status" value="1"/>
</dbReference>
<keyword evidence="2" id="KW-1185">Reference proteome</keyword>